<evidence type="ECO:0000256" key="1">
    <source>
        <dbReference type="SAM" id="MobiDB-lite"/>
    </source>
</evidence>
<name>A0ABM3GYJ2_9MYRT</name>
<sequence>MVEDLVDGARRFGDGLKPELKDHLVPLNPKDYNELYERAQLIERNITERAAVFGSRFVPSNRNKYRFGKRPMLGGKPTIPPNRRNTVGKAAPNLNDREVEFVIEIIPGAEPISKAPYRMSLSELNELKVQLQELLDKGFIRPSASPWGAPMLFVRKKDGSLRLCIDYKQLNQVFKEYLDRFVTIVIDDI</sequence>
<evidence type="ECO:0000313" key="3">
    <source>
        <dbReference type="RefSeq" id="XP_048129411.1"/>
    </source>
</evidence>
<organism evidence="2 3">
    <name type="scientific">Rhodamnia argentea</name>
    <dbReference type="NCBI Taxonomy" id="178133"/>
    <lineage>
        <taxon>Eukaryota</taxon>
        <taxon>Viridiplantae</taxon>
        <taxon>Streptophyta</taxon>
        <taxon>Embryophyta</taxon>
        <taxon>Tracheophyta</taxon>
        <taxon>Spermatophyta</taxon>
        <taxon>Magnoliopsida</taxon>
        <taxon>eudicotyledons</taxon>
        <taxon>Gunneridae</taxon>
        <taxon>Pentapetalae</taxon>
        <taxon>rosids</taxon>
        <taxon>malvids</taxon>
        <taxon>Myrtales</taxon>
        <taxon>Myrtaceae</taxon>
        <taxon>Myrtoideae</taxon>
        <taxon>Myrteae</taxon>
        <taxon>Australasian group</taxon>
        <taxon>Rhodamnia</taxon>
    </lineage>
</organism>
<dbReference type="InterPro" id="IPR043502">
    <property type="entry name" value="DNA/RNA_pol_sf"/>
</dbReference>
<accession>A0ABM3GYJ2</accession>
<evidence type="ECO:0000313" key="2">
    <source>
        <dbReference type="Proteomes" id="UP000827889"/>
    </source>
</evidence>
<dbReference type="GeneID" id="125313650"/>
<dbReference type="Proteomes" id="UP000827889">
    <property type="component" value="Chromosome 2"/>
</dbReference>
<dbReference type="PANTHER" id="PTHR15503">
    <property type="entry name" value="LDOC1 RELATED"/>
    <property type="match status" value="1"/>
</dbReference>
<reference evidence="3" key="2">
    <citation type="submission" date="2025-08" db="UniProtKB">
        <authorList>
            <consortium name="RefSeq"/>
        </authorList>
    </citation>
    <scope>IDENTIFICATION</scope>
    <source>
        <tissue evidence="3">Leaf</tissue>
    </source>
</reference>
<dbReference type="InterPro" id="IPR032567">
    <property type="entry name" value="RTL1-rel"/>
</dbReference>
<dbReference type="Gene3D" id="3.10.10.10">
    <property type="entry name" value="HIV Type 1 Reverse Transcriptase, subunit A, domain 1"/>
    <property type="match status" value="1"/>
</dbReference>
<feature type="region of interest" description="Disordered" evidence="1">
    <location>
        <begin position="69"/>
        <end position="90"/>
    </location>
</feature>
<gene>
    <name evidence="3" type="primary">LOC125313650</name>
</gene>
<reference evidence="2" key="1">
    <citation type="submission" date="2025-05" db="UniProtKB">
        <authorList>
            <consortium name="RefSeq"/>
        </authorList>
    </citation>
    <scope>NUCLEOTIDE SEQUENCE [LARGE SCALE GENOMIC DNA]</scope>
</reference>
<dbReference type="SUPFAM" id="SSF56672">
    <property type="entry name" value="DNA/RNA polymerases"/>
    <property type="match status" value="1"/>
</dbReference>
<keyword evidence="2" id="KW-1185">Reference proteome</keyword>
<dbReference type="RefSeq" id="XP_048129411.1">
    <property type="nucleotide sequence ID" value="XM_048273454.1"/>
</dbReference>
<dbReference type="PANTHER" id="PTHR15503:SF45">
    <property type="entry name" value="RNA-DIRECTED DNA POLYMERASE HOMOLOG"/>
    <property type="match status" value="1"/>
</dbReference>
<protein>
    <submittedName>
        <fullName evidence="3">Uncharacterized protein LOC125313650</fullName>
    </submittedName>
</protein>
<proteinExistence type="predicted"/>